<dbReference type="Gene3D" id="3.30.70.270">
    <property type="match status" value="1"/>
</dbReference>
<dbReference type="CDD" id="cd01948">
    <property type="entry name" value="EAL"/>
    <property type="match status" value="1"/>
</dbReference>
<dbReference type="PANTHER" id="PTHR33121:SF71">
    <property type="entry name" value="OXYGEN SENSOR PROTEIN DOSP"/>
    <property type="match status" value="1"/>
</dbReference>
<dbReference type="Pfam" id="PF14827">
    <property type="entry name" value="dCache_3"/>
    <property type="match status" value="1"/>
</dbReference>
<evidence type="ECO:0000259" key="2">
    <source>
        <dbReference type="PROSITE" id="PS50883"/>
    </source>
</evidence>
<dbReference type="InterPro" id="IPR050706">
    <property type="entry name" value="Cyclic-di-GMP_PDE-like"/>
</dbReference>
<dbReference type="SMART" id="SM00052">
    <property type="entry name" value="EAL"/>
    <property type="match status" value="1"/>
</dbReference>
<dbReference type="InterPro" id="IPR000160">
    <property type="entry name" value="GGDEF_dom"/>
</dbReference>
<dbReference type="PROSITE" id="PS50887">
    <property type="entry name" value="GGDEF"/>
    <property type="match status" value="1"/>
</dbReference>
<dbReference type="RefSeq" id="WP_242156707.1">
    <property type="nucleotide sequence ID" value="NZ_CP131914.1"/>
</dbReference>
<evidence type="ECO:0000313" key="6">
    <source>
        <dbReference type="EMBL" id="XCI82431.1"/>
    </source>
</evidence>
<gene>
    <name evidence="5" type="ORF">L3V74_01600</name>
    <name evidence="6" type="ORF">Q7W82_09890</name>
</gene>
<protein>
    <submittedName>
        <fullName evidence="6">EAL domain-containing protein</fullName>
    </submittedName>
</protein>
<feature type="transmembrane region" description="Helical" evidence="1">
    <location>
        <begin position="272"/>
        <end position="293"/>
    </location>
</feature>
<feature type="domain" description="EAL" evidence="2">
    <location>
        <begin position="522"/>
        <end position="775"/>
    </location>
</feature>
<dbReference type="AlphaFoldDB" id="A0AAU8IA30"/>
<dbReference type="Gene3D" id="3.20.20.450">
    <property type="entry name" value="EAL domain"/>
    <property type="match status" value="1"/>
</dbReference>
<dbReference type="CDD" id="cd01949">
    <property type="entry name" value="GGDEF"/>
    <property type="match status" value="1"/>
</dbReference>
<dbReference type="GO" id="GO:0016020">
    <property type="term" value="C:membrane"/>
    <property type="evidence" value="ECO:0007669"/>
    <property type="project" value="InterPro"/>
</dbReference>
<name>A0AAU8IA30_9XANT</name>
<organism evidence="6">
    <name type="scientific">Xanthomonas indica</name>
    <dbReference type="NCBI Taxonomy" id="2912242"/>
    <lineage>
        <taxon>Bacteria</taxon>
        <taxon>Pseudomonadati</taxon>
        <taxon>Pseudomonadota</taxon>
        <taxon>Gammaproteobacteria</taxon>
        <taxon>Lysobacterales</taxon>
        <taxon>Lysobacteraceae</taxon>
        <taxon>Xanthomonas</taxon>
    </lineage>
</organism>
<keyword evidence="7" id="KW-1185">Reference proteome</keyword>
<evidence type="ECO:0000313" key="5">
    <source>
        <dbReference type="EMBL" id="MCI2260221.1"/>
    </source>
</evidence>
<dbReference type="SUPFAM" id="SSF55073">
    <property type="entry name" value="Nucleotide cyclase"/>
    <property type="match status" value="1"/>
</dbReference>
<dbReference type="PROSITE" id="PS50883">
    <property type="entry name" value="EAL"/>
    <property type="match status" value="1"/>
</dbReference>
<dbReference type="EMBL" id="CP131914">
    <property type="protein sequence ID" value="XCI82431.1"/>
    <property type="molecule type" value="Genomic_DNA"/>
</dbReference>
<sequence>MKPWRLHTRIAALLVLVVLAAQALTFLAVHVATQRSVAAQLDDELRTGERVWQRIDQRRDEQLLQAASVLADDFGFRAAVTSGDVPTMQSALRNHAARVRAPSALLLSADGQFLAGLSALPQAQQLRAVQPLLRQAQRNGSAVGIVLLDRRLMRLALVQVLAPQRVGWVAIGGESGDELGQDFVGTTGLDATFFTTQGAPQVLASTLDPLRAAQFQQQLRRTPLAPAAAQPLQLGQARYLLRVRPASDDGRVMVALQASLDRADAPYRLLKLRILILAGVATLAALVAAIFLARGVSRPVAQLVAATRRIQHGDYQALLPLHAGAELTELASSFGAMQRRIARREQDILHQARHDALTGLPNRTALLQHLQAVVEACQADASTAAVLVLDLERFKELNDSFGHDFADQVLVHTGRRLEQAVRAPDRVGRLGSDEFMVVLAHTDAAAVEAYAAELLAQLRHPLSLPQARILADASIGIALIPAHGADADTLLRRADIARQQARQHGGGASVYRDGQDEQHLRRLRLTGDLRQAIARGEMSLRFQPKICLARGVVEHVEVLLRWQHPLLGPIGPDEFIALAEHSGAIQQLTQFVLDEAMRLQAQWRGQGLDLGLAVNLSALDLNDPGLPAFVSGCLARHGLAAPRLTLELTESALMRDVEHALHMLQQLRRCGVRLSIDDFGTGYSSLAQLKRMPVHELKIDKSFVLQLAAGSDDAVIVRSTIDLGHHMGLQVVAEGVEHAAAEALLRSYGCDMAQGYLYAPPLDAPALLAWCARRAEDGATTPAPIEETSR</sequence>
<proteinExistence type="predicted"/>
<dbReference type="SUPFAM" id="SSF158472">
    <property type="entry name" value="HAMP domain-like"/>
    <property type="match status" value="1"/>
</dbReference>
<dbReference type="PROSITE" id="PS50885">
    <property type="entry name" value="HAMP"/>
    <property type="match status" value="1"/>
</dbReference>
<evidence type="ECO:0000256" key="1">
    <source>
        <dbReference type="SAM" id="Phobius"/>
    </source>
</evidence>
<feature type="domain" description="HAMP" evidence="3">
    <location>
        <begin position="294"/>
        <end position="346"/>
    </location>
</feature>
<dbReference type="Pfam" id="PF00672">
    <property type="entry name" value="HAMP"/>
    <property type="match status" value="1"/>
</dbReference>
<dbReference type="SUPFAM" id="SSF141868">
    <property type="entry name" value="EAL domain-like"/>
    <property type="match status" value="1"/>
</dbReference>
<dbReference type="PANTHER" id="PTHR33121">
    <property type="entry name" value="CYCLIC DI-GMP PHOSPHODIESTERASE PDEF"/>
    <property type="match status" value="1"/>
</dbReference>
<accession>A0AAU8IA30</accession>
<keyword evidence="1" id="KW-1133">Transmembrane helix</keyword>
<evidence type="ECO:0000313" key="7">
    <source>
        <dbReference type="Proteomes" id="UP001430647"/>
    </source>
</evidence>
<dbReference type="Pfam" id="PF00563">
    <property type="entry name" value="EAL"/>
    <property type="match status" value="1"/>
</dbReference>
<reference evidence="6" key="3">
    <citation type="submission" date="2023-08" db="EMBL/GenBank/DDBJ databases">
        <title>Complete genome sequence of Xanthomonas indica.</title>
        <authorList>
            <person name="Patil P.B."/>
            <person name="Rana R."/>
        </authorList>
    </citation>
    <scope>NUCLEOTIDE SEQUENCE</scope>
    <source>
        <strain evidence="6">PPL560</strain>
    </source>
</reference>
<dbReference type="NCBIfam" id="TIGR00254">
    <property type="entry name" value="GGDEF"/>
    <property type="match status" value="1"/>
</dbReference>
<dbReference type="EMBL" id="JAKJPQ010000001">
    <property type="protein sequence ID" value="MCI2260221.1"/>
    <property type="molecule type" value="Genomic_DNA"/>
</dbReference>
<dbReference type="InterPro" id="IPR029787">
    <property type="entry name" value="Nucleotide_cyclase"/>
</dbReference>
<keyword evidence="1" id="KW-0812">Transmembrane</keyword>
<reference evidence="5" key="2">
    <citation type="submission" date="2022-01" db="EMBL/GenBank/DDBJ databases">
        <authorList>
            <person name="Rana R."/>
            <person name="Patil P.B."/>
        </authorList>
    </citation>
    <scope>NUCLEOTIDE SEQUENCE</scope>
    <source>
        <strain evidence="5">PPL560</strain>
    </source>
</reference>
<feature type="domain" description="GGDEF" evidence="4">
    <location>
        <begin position="382"/>
        <end position="514"/>
    </location>
</feature>
<dbReference type="InterPro" id="IPR029150">
    <property type="entry name" value="dCache_3"/>
</dbReference>
<dbReference type="GO" id="GO:0007165">
    <property type="term" value="P:signal transduction"/>
    <property type="evidence" value="ECO:0007669"/>
    <property type="project" value="InterPro"/>
</dbReference>
<evidence type="ECO:0000259" key="3">
    <source>
        <dbReference type="PROSITE" id="PS50885"/>
    </source>
</evidence>
<dbReference type="Pfam" id="PF00990">
    <property type="entry name" value="GGDEF"/>
    <property type="match status" value="1"/>
</dbReference>
<keyword evidence="1" id="KW-0472">Membrane</keyword>
<dbReference type="SMART" id="SM00267">
    <property type="entry name" value="GGDEF"/>
    <property type="match status" value="1"/>
</dbReference>
<dbReference type="GO" id="GO:0071111">
    <property type="term" value="F:cyclic-guanylate-specific phosphodiesterase activity"/>
    <property type="evidence" value="ECO:0007669"/>
    <property type="project" value="InterPro"/>
</dbReference>
<dbReference type="CDD" id="cd06225">
    <property type="entry name" value="HAMP"/>
    <property type="match status" value="1"/>
</dbReference>
<dbReference type="SMART" id="SM00304">
    <property type="entry name" value="HAMP"/>
    <property type="match status" value="1"/>
</dbReference>
<dbReference type="InterPro" id="IPR001633">
    <property type="entry name" value="EAL_dom"/>
</dbReference>
<reference evidence="5 7" key="1">
    <citation type="journal article" date="2022" name="Curr. Microbiol.">
        <title>Xanthomonas indica sp. nov., a Novel Member of Non-Pathogenic Xanthomonas Community from Healthy Rice Seeds.</title>
        <authorList>
            <person name="Rana R."/>
            <person name="Madhavan V.N."/>
            <person name="Saroha T."/>
            <person name="Bansal K."/>
            <person name="Kaur A."/>
            <person name="Sonti R.V."/>
            <person name="Patel H.K."/>
            <person name="Patil P.B."/>
        </authorList>
    </citation>
    <scope>NUCLEOTIDE SEQUENCE [LARGE SCALE GENOMIC DNA]</scope>
    <source>
        <strain evidence="5 7">PPL560</strain>
    </source>
</reference>
<dbReference type="InterPro" id="IPR003660">
    <property type="entry name" value="HAMP_dom"/>
</dbReference>
<evidence type="ECO:0000259" key="4">
    <source>
        <dbReference type="PROSITE" id="PS50887"/>
    </source>
</evidence>
<dbReference type="Proteomes" id="UP001430647">
    <property type="component" value="Unassembled WGS sequence"/>
</dbReference>
<dbReference type="Gene3D" id="6.10.340.10">
    <property type="match status" value="1"/>
</dbReference>
<dbReference type="InterPro" id="IPR035919">
    <property type="entry name" value="EAL_sf"/>
</dbReference>
<dbReference type="InterPro" id="IPR043128">
    <property type="entry name" value="Rev_trsase/Diguanyl_cyclase"/>
</dbReference>
<dbReference type="KEGG" id="xin:Q7W82_09890"/>